<evidence type="ECO:0000256" key="2">
    <source>
        <dbReference type="SAM" id="Phobius"/>
    </source>
</evidence>
<evidence type="ECO:0000256" key="1">
    <source>
        <dbReference type="ARBA" id="ARBA00022481"/>
    </source>
</evidence>
<protein>
    <submittedName>
        <fullName evidence="3">Prepilin-type N-terminal cleavage/methylation domain-containing protein</fullName>
    </submittedName>
</protein>
<dbReference type="GO" id="GO:0015627">
    <property type="term" value="C:type II protein secretion system complex"/>
    <property type="evidence" value="ECO:0007669"/>
    <property type="project" value="InterPro"/>
</dbReference>
<dbReference type="NCBIfam" id="TIGR02532">
    <property type="entry name" value="IV_pilin_GFxxxE"/>
    <property type="match status" value="1"/>
</dbReference>
<organism evidence="3 4">
    <name type="scientific">Alkalicella caledoniensis</name>
    <dbReference type="NCBI Taxonomy" id="2731377"/>
    <lineage>
        <taxon>Bacteria</taxon>
        <taxon>Bacillati</taxon>
        <taxon>Bacillota</taxon>
        <taxon>Clostridia</taxon>
        <taxon>Eubacteriales</taxon>
        <taxon>Proteinivoracaceae</taxon>
        <taxon>Alkalicella</taxon>
    </lineage>
</organism>
<name>A0A7G9W3X6_ALKCA</name>
<dbReference type="SUPFAM" id="SSF54523">
    <property type="entry name" value="Pili subunits"/>
    <property type="match status" value="1"/>
</dbReference>
<feature type="transmembrane region" description="Helical" evidence="2">
    <location>
        <begin position="6"/>
        <end position="28"/>
    </location>
</feature>
<evidence type="ECO:0000313" key="3">
    <source>
        <dbReference type="EMBL" id="QNO13388.1"/>
    </source>
</evidence>
<dbReference type="RefSeq" id="WP_213167060.1">
    <property type="nucleotide sequence ID" value="NZ_CP058559.1"/>
</dbReference>
<dbReference type="GO" id="GO:0015628">
    <property type="term" value="P:protein secretion by the type II secretion system"/>
    <property type="evidence" value="ECO:0007669"/>
    <property type="project" value="InterPro"/>
</dbReference>
<dbReference type="KEGG" id="acae:HYG86_00675"/>
<reference evidence="3 4" key="1">
    <citation type="submission" date="2020-07" db="EMBL/GenBank/DDBJ databases">
        <title>Alkalicella. sp. LB2 genome.</title>
        <authorList>
            <person name="Postec A."/>
            <person name="Quemeneur M."/>
        </authorList>
    </citation>
    <scope>NUCLEOTIDE SEQUENCE [LARGE SCALE GENOMIC DNA]</scope>
    <source>
        <strain evidence="3 4">LB2</strain>
    </source>
</reference>
<dbReference type="EMBL" id="CP058559">
    <property type="protein sequence ID" value="QNO13388.1"/>
    <property type="molecule type" value="Genomic_DNA"/>
</dbReference>
<dbReference type="Gene3D" id="3.30.700.10">
    <property type="entry name" value="Glycoprotein, Type 4 Pilin"/>
    <property type="match status" value="1"/>
</dbReference>
<proteinExistence type="predicted"/>
<dbReference type="PROSITE" id="PS00409">
    <property type="entry name" value="PROKAR_NTER_METHYL"/>
    <property type="match status" value="1"/>
</dbReference>
<dbReference type="InterPro" id="IPR000983">
    <property type="entry name" value="Bac_GSPG_pilin"/>
</dbReference>
<keyword evidence="1" id="KW-0488">Methylation</keyword>
<gene>
    <name evidence="3" type="ORF">HYG86_00675</name>
</gene>
<keyword evidence="4" id="KW-1185">Reference proteome</keyword>
<keyword evidence="2" id="KW-1133">Transmembrane helix</keyword>
<dbReference type="InterPro" id="IPR045584">
    <property type="entry name" value="Pilin-like"/>
</dbReference>
<keyword evidence="2" id="KW-0812">Transmembrane</keyword>
<dbReference type="PRINTS" id="PR00813">
    <property type="entry name" value="BCTERIALGSPG"/>
</dbReference>
<accession>A0A7G9W3X6</accession>
<dbReference type="Pfam" id="PF07963">
    <property type="entry name" value="N_methyl"/>
    <property type="match status" value="1"/>
</dbReference>
<dbReference type="InterPro" id="IPR012902">
    <property type="entry name" value="N_methyl_site"/>
</dbReference>
<dbReference type="Proteomes" id="UP000516160">
    <property type="component" value="Chromosome"/>
</dbReference>
<dbReference type="AlphaFoldDB" id="A0A7G9W3X6"/>
<keyword evidence="2" id="KW-0472">Membrane</keyword>
<evidence type="ECO:0000313" key="4">
    <source>
        <dbReference type="Proteomes" id="UP000516160"/>
    </source>
</evidence>
<sequence>MDKNSEGFTLVELLIVIAILAIIVAIAIPRLTGYKRLAEERFCTANRKTVEKMYNAFLLENDMDNQSDFEQFLIENFNQVCPAG</sequence>